<gene>
    <name evidence="1" type="ORF">VTL71DRAFT_4377</name>
</gene>
<comment type="caution">
    <text evidence="1">The sequence shown here is derived from an EMBL/GenBank/DDBJ whole genome shotgun (WGS) entry which is preliminary data.</text>
</comment>
<evidence type="ECO:0000313" key="2">
    <source>
        <dbReference type="Proteomes" id="UP001595075"/>
    </source>
</evidence>
<dbReference type="Proteomes" id="UP001595075">
    <property type="component" value="Unassembled WGS sequence"/>
</dbReference>
<sequence>MVSKTTLVLAIAIPLALLCIATFGAAAFLLHSLNQLKAAHRHSVASNTFTREISRVQLPGFSRHQINMAFTDFVEVMGDFLRKWVHLDEVLSSHKHSTAQIEAILSPLVSEQAPMADGEKKVSIIFTNPHLYTPDEICSAFESPETRIKMLEYILTSALLESVSLQGDPSNTLLPFAPEDVSSLNRLHKAIQSLDLSQNVQCHIANFWMRNVNENLSSRSQYHKLVDSLLDPYLPINGHISLRHKDFDKVIDKAVEFGKKVTGQCPGSTMWRWGKRDDVAWFRTSPMLLDPALCDVDRVSEGVDAHDTLDNR</sequence>
<reference evidence="1 2" key="1">
    <citation type="journal article" date="2024" name="Commun. Biol.">
        <title>Comparative genomic analysis of thermophilic fungi reveals convergent evolutionary adaptations and gene losses.</title>
        <authorList>
            <person name="Steindorff A.S."/>
            <person name="Aguilar-Pontes M.V."/>
            <person name="Robinson A.J."/>
            <person name="Andreopoulos B."/>
            <person name="LaButti K."/>
            <person name="Kuo A."/>
            <person name="Mondo S."/>
            <person name="Riley R."/>
            <person name="Otillar R."/>
            <person name="Haridas S."/>
            <person name="Lipzen A."/>
            <person name="Grimwood J."/>
            <person name="Schmutz J."/>
            <person name="Clum A."/>
            <person name="Reid I.D."/>
            <person name="Moisan M.C."/>
            <person name="Butler G."/>
            <person name="Nguyen T.T.M."/>
            <person name="Dewar K."/>
            <person name="Conant G."/>
            <person name="Drula E."/>
            <person name="Henrissat B."/>
            <person name="Hansel C."/>
            <person name="Singer S."/>
            <person name="Hutchinson M.I."/>
            <person name="de Vries R.P."/>
            <person name="Natvig D.O."/>
            <person name="Powell A.J."/>
            <person name="Tsang A."/>
            <person name="Grigoriev I.V."/>
        </authorList>
    </citation>
    <scope>NUCLEOTIDE SEQUENCE [LARGE SCALE GENOMIC DNA]</scope>
    <source>
        <strain evidence="1 2">CBS 494.80</strain>
    </source>
</reference>
<keyword evidence="2" id="KW-1185">Reference proteome</keyword>
<protein>
    <submittedName>
        <fullName evidence="1">Uncharacterized protein</fullName>
    </submittedName>
</protein>
<proteinExistence type="predicted"/>
<accession>A0ABR4C1R7</accession>
<evidence type="ECO:0000313" key="1">
    <source>
        <dbReference type="EMBL" id="KAL2063883.1"/>
    </source>
</evidence>
<name>A0ABR4C1R7_9HELO</name>
<dbReference type="EMBL" id="JAZHXI010000014">
    <property type="protein sequence ID" value="KAL2063883.1"/>
    <property type="molecule type" value="Genomic_DNA"/>
</dbReference>
<organism evidence="1 2">
    <name type="scientific">Oculimacula yallundae</name>
    <dbReference type="NCBI Taxonomy" id="86028"/>
    <lineage>
        <taxon>Eukaryota</taxon>
        <taxon>Fungi</taxon>
        <taxon>Dikarya</taxon>
        <taxon>Ascomycota</taxon>
        <taxon>Pezizomycotina</taxon>
        <taxon>Leotiomycetes</taxon>
        <taxon>Helotiales</taxon>
        <taxon>Ploettnerulaceae</taxon>
        <taxon>Oculimacula</taxon>
    </lineage>
</organism>